<evidence type="ECO:0000259" key="9">
    <source>
        <dbReference type="PROSITE" id="PS51349"/>
    </source>
</evidence>
<keyword evidence="8" id="KW-0288">FMN</keyword>
<feature type="binding site" evidence="8">
    <location>
        <position position="238"/>
    </location>
    <ligand>
        <name>FMN</name>
        <dbReference type="ChEBI" id="CHEBI:58210"/>
    </ligand>
</feature>
<keyword evidence="11" id="KW-1185">Reference proteome</keyword>
<dbReference type="KEGG" id="spu:591284"/>
<evidence type="ECO:0000313" key="11">
    <source>
        <dbReference type="Proteomes" id="UP000007110"/>
    </source>
</evidence>
<feature type="binding site" evidence="8">
    <location>
        <begin position="77"/>
        <end position="79"/>
    </location>
    <ligand>
        <name>FMN</name>
        <dbReference type="ChEBI" id="CHEBI:58210"/>
    </ligand>
</feature>
<dbReference type="Gene3D" id="3.20.20.70">
    <property type="entry name" value="Aldolase class I"/>
    <property type="match status" value="1"/>
</dbReference>
<name>A0A7M7PTV3_STRPU</name>
<dbReference type="InterPro" id="IPR012133">
    <property type="entry name" value="Alpha-hydoxy_acid_DH_FMN"/>
</dbReference>
<evidence type="ECO:0000313" key="10">
    <source>
        <dbReference type="EnsemblMetazoa" id="XP_030855673"/>
    </source>
</evidence>
<dbReference type="InterPro" id="IPR013785">
    <property type="entry name" value="Aldolase_TIM"/>
</dbReference>
<dbReference type="EC" id="1.1.3.15" evidence="2"/>
<keyword evidence="3" id="KW-0560">Oxidoreductase</keyword>
<dbReference type="PROSITE" id="PS51349">
    <property type="entry name" value="FMN_HYDROXY_ACID_DH_2"/>
    <property type="match status" value="1"/>
</dbReference>
<dbReference type="OMA" id="SLWVTVD"/>
<feature type="binding site" evidence="8">
    <location>
        <begin position="294"/>
        <end position="298"/>
    </location>
    <ligand>
        <name>FMN</name>
        <dbReference type="ChEBI" id="CHEBI:58210"/>
    </ligand>
</feature>
<evidence type="ECO:0000256" key="7">
    <source>
        <dbReference type="PIRSR" id="PIRSR000138-1"/>
    </source>
</evidence>
<feature type="binding site" evidence="8">
    <location>
        <position position="260"/>
    </location>
    <ligand>
        <name>glyoxylate</name>
        <dbReference type="ChEBI" id="CHEBI:36655"/>
    </ligand>
</feature>
<feature type="binding site" evidence="8">
    <location>
        <position position="262"/>
    </location>
    <ligand>
        <name>glyoxylate</name>
        <dbReference type="ChEBI" id="CHEBI:36655"/>
    </ligand>
</feature>
<accession>A0A7M7PTV3</accession>
<dbReference type="CDD" id="cd02809">
    <property type="entry name" value="alpha_hydroxyacid_oxid_FMN"/>
    <property type="match status" value="1"/>
</dbReference>
<dbReference type="OrthoDB" id="1925334at2759"/>
<dbReference type="RefSeq" id="XP_030855673.1">
    <property type="nucleotide sequence ID" value="XM_030999813.1"/>
</dbReference>
<dbReference type="EnsemblMetazoa" id="XM_030999813">
    <property type="protein sequence ID" value="XP_030855673"/>
    <property type="gene ID" value="LOC591284"/>
</dbReference>
<feature type="binding site" evidence="8">
    <location>
        <position position="130"/>
    </location>
    <ligand>
        <name>FMN</name>
        <dbReference type="ChEBI" id="CHEBI:58210"/>
    </ligand>
</feature>
<reference evidence="10" key="2">
    <citation type="submission" date="2021-01" db="UniProtKB">
        <authorList>
            <consortium name="EnsemblMetazoa"/>
        </authorList>
    </citation>
    <scope>IDENTIFICATION</scope>
</reference>
<comment type="cofactor">
    <cofactor evidence="1">
        <name>FMN</name>
        <dbReference type="ChEBI" id="CHEBI:58210"/>
    </cofactor>
</comment>
<dbReference type="InterPro" id="IPR037396">
    <property type="entry name" value="FMN_HAD"/>
</dbReference>
<protein>
    <recommendedName>
        <fullName evidence="2">(S)-2-hydroxy-acid oxidase</fullName>
        <ecNumber evidence="2">1.1.3.15</ecNumber>
    </recommendedName>
</protein>
<comment type="similarity">
    <text evidence="4">Belongs to the FMN-dependent alpha-hydroxy acid dehydrogenase family.</text>
</comment>
<dbReference type="GeneID" id="591284"/>
<dbReference type="PIRSF" id="PIRSF000138">
    <property type="entry name" value="Al-hdrx_acd_dh"/>
    <property type="match status" value="1"/>
</dbReference>
<feature type="domain" description="FMN hydroxy acid dehydrogenase" evidence="9">
    <location>
        <begin position="1"/>
        <end position="368"/>
    </location>
</feature>
<dbReference type="Proteomes" id="UP000007110">
    <property type="component" value="Unassembled WGS sequence"/>
</dbReference>
<feature type="binding site" evidence="8">
    <location>
        <position position="156"/>
    </location>
    <ligand>
        <name>FMN</name>
        <dbReference type="ChEBI" id="CHEBI:58210"/>
    </ligand>
</feature>
<dbReference type="SUPFAM" id="SSF51395">
    <property type="entry name" value="FMN-linked oxidoreductases"/>
    <property type="match status" value="1"/>
</dbReference>
<dbReference type="InParanoid" id="A0A7M7PTV3"/>
<dbReference type="PANTHER" id="PTHR10578">
    <property type="entry name" value="S -2-HYDROXY-ACID OXIDASE-RELATED"/>
    <property type="match status" value="1"/>
</dbReference>
<dbReference type="Pfam" id="PF01070">
    <property type="entry name" value="FMN_dh"/>
    <property type="match status" value="1"/>
</dbReference>
<comment type="catalytic activity">
    <reaction evidence="5">
        <text>a (2S)-2-hydroxycarboxylate + O2 = a 2-oxocarboxylate + H2O2</text>
        <dbReference type="Rhea" id="RHEA:16789"/>
        <dbReference type="ChEBI" id="CHEBI:15379"/>
        <dbReference type="ChEBI" id="CHEBI:16240"/>
        <dbReference type="ChEBI" id="CHEBI:35179"/>
        <dbReference type="ChEBI" id="CHEBI:58123"/>
        <dbReference type="EC" id="1.1.3.15"/>
    </reaction>
    <physiologicalReaction direction="left-to-right" evidence="5">
        <dbReference type="Rhea" id="RHEA:16790"/>
    </physiologicalReaction>
</comment>
<feature type="active site" description="Proton acceptor" evidence="7">
    <location>
        <position position="262"/>
    </location>
</feature>
<evidence type="ECO:0000256" key="5">
    <source>
        <dbReference type="ARBA" id="ARBA00029325"/>
    </source>
</evidence>
<dbReference type="GO" id="GO:0005782">
    <property type="term" value="C:peroxisomal matrix"/>
    <property type="evidence" value="ECO:0000318"/>
    <property type="project" value="GO_Central"/>
</dbReference>
<feature type="binding site" evidence="8">
    <location>
        <position position="265"/>
    </location>
    <ligand>
        <name>glyoxylate</name>
        <dbReference type="ChEBI" id="CHEBI:36655"/>
    </ligand>
</feature>
<proteinExistence type="inferred from homology"/>
<feature type="binding site" evidence="8">
    <location>
        <begin position="317"/>
        <end position="318"/>
    </location>
    <ligand>
        <name>FMN</name>
        <dbReference type="ChEBI" id="CHEBI:58210"/>
    </ligand>
</feature>
<dbReference type="GO" id="GO:0003973">
    <property type="term" value="F:(S)-2-hydroxy-acid oxidase activity"/>
    <property type="evidence" value="ECO:0000318"/>
    <property type="project" value="GO_Central"/>
</dbReference>
<evidence type="ECO:0000256" key="1">
    <source>
        <dbReference type="ARBA" id="ARBA00001917"/>
    </source>
</evidence>
<dbReference type="AlphaFoldDB" id="A0A7M7PTV3"/>
<reference evidence="11" key="1">
    <citation type="submission" date="2015-02" db="EMBL/GenBank/DDBJ databases">
        <title>Genome sequencing for Strongylocentrotus purpuratus.</title>
        <authorList>
            <person name="Murali S."/>
            <person name="Liu Y."/>
            <person name="Vee V."/>
            <person name="English A."/>
            <person name="Wang M."/>
            <person name="Skinner E."/>
            <person name="Han Y."/>
            <person name="Muzny D.M."/>
            <person name="Worley K.C."/>
            <person name="Gibbs R.A."/>
        </authorList>
    </citation>
    <scope>NUCLEOTIDE SEQUENCE</scope>
</reference>
<feature type="binding site" evidence="8">
    <location>
        <position position="24"/>
    </location>
    <ligand>
        <name>glyoxylate</name>
        <dbReference type="ChEBI" id="CHEBI:36655"/>
    </ligand>
</feature>
<evidence type="ECO:0000256" key="2">
    <source>
        <dbReference type="ARBA" id="ARBA00013087"/>
    </source>
</evidence>
<sequence>MELYTVLDYERLAKEKLVKDAWEYFNYGMGRKWCFQDSIEAFSRYRIRSRVLQDVSKRSLATSVLGQSIPYPICISPTACHFFAHPDGEEATAKAAEAAGALMVLSCDAGSSMEDVTMAAPGGLRWMGIYPFTDRQLTEYTIRKAEKLGFKALVVTVDSPVLGIVGAVAELFEQDHVLNHPSYRMPVYEADIPSARAAKQESIKNHFEYLREMQYNPKATWEYIRWIKKVTSLPVVCKGILTAESASDAANAGVDGILVSAHGGRQQESSPAPIDALAEVVEAVHGRGVEVYMDGGVRTGTDVFKALGRGARAVFLGRPILWGLACQGPEGVTNVLQILRDQLDAILALAGCISPNDIPPGTVVHESYYHMNRGISQ</sequence>
<comment type="catalytic activity">
    <reaction evidence="6">
        <text>2-hydroxyoctanoate + O2 = 2-oxooctanoate + H2O2</text>
        <dbReference type="Rhea" id="RHEA:67940"/>
        <dbReference type="ChEBI" id="CHEBI:15379"/>
        <dbReference type="ChEBI" id="CHEBI:16240"/>
        <dbReference type="ChEBI" id="CHEBI:133514"/>
        <dbReference type="ChEBI" id="CHEBI:176689"/>
    </reaction>
    <physiologicalReaction direction="left-to-right" evidence="6">
        <dbReference type="Rhea" id="RHEA:67941"/>
    </physiologicalReaction>
</comment>
<dbReference type="InterPro" id="IPR000262">
    <property type="entry name" value="FMN-dep_DH"/>
</dbReference>
<dbReference type="GO" id="GO:0010181">
    <property type="term" value="F:FMN binding"/>
    <property type="evidence" value="ECO:0007669"/>
    <property type="project" value="InterPro"/>
</dbReference>
<evidence type="ECO:0000256" key="4">
    <source>
        <dbReference type="ARBA" id="ARBA00024042"/>
    </source>
</evidence>
<evidence type="ECO:0000256" key="6">
    <source>
        <dbReference type="ARBA" id="ARBA00029327"/>
    </source>
</evidence>
<keyword evidence="8" id="KW-0285">Flavoprotein</keyword>
<evidence type="ECO:0000256" key="3">
    <source>
        <dbReference type="ARBA" id="ARBA00023002"/>
    </source>
</evidence>
<organism evidence="10 11">
    <name type="scientific">Strongylocentrotus purpuratus</name>
    <name type="common">Purple sea urchin</name>
    <dbReference type="NCBI Taxonomy" id="7668"/>
    <lineage>
        <taxon>Eukaryota</taxon>
        <taxon>Metazoa</taxon>
        <taxon>Echinodermata</taxon>
        <taxon>Eleutherozoa</taxon>
        <taxon>Echinozoa</taxon>
        <taxon>Echinoidea</taxon>
        <taxon>Euechinoidea</taxon>
        <taxon>Echinacea</taxon>
        <taxon>Camarodonta</taxon>
        <taxon>Echinidea</taxon>
        <taxon>Strongylocentrotidae</taxon>
        <taxon>Strongylocentrotus</taxon>
    </lineage>
</organism>
<dbReference type="PANTHER" id="PTHR10578:SF149">
    <property type="entry name" value="2-HYDROXYACID OXIDASE 2"/>
    <property type="match status" value="1"/>
</dbReference>
<evidence type="ECO:0000256" key="8">
    <source>
        <dbReference type="PIRSR" id="PIRSR000138-2"/>
    </source>
</evidence>
<dbReference type="FunFam" id="3.20.20.70:FF:000056">
    <property type="entry name" value="hydroxyacid oxidase 2"/>
    <property type="match status" value="1"/>
</dbReference>
<feature type="binding site" evidence="8">
    <location>
        <position position="106"/>
    </location>
    <ligand>
        <name>FMN</name>
        <dbReference type="ChEBI" id="CHEBI:58210"/>
    </ligand>
</feature>